<dbReference type="OrthoDB" id="3613803at2"/>
<dbReference type="Proteomes" id="UP000195880">
    <property type="component" value="Chromosome"/>
</dbReference>
<proteinExistence type="predicted"/>
<gene>
    <name evidence="2" type="ORF">SMD44_07394</name>
</gene>
<dbReference type="AlphaFoldDB" id="A0A1Z1WNE8"/>
<dbReference type="GO" id="GO:0016787">
    <property type="term" value="F:hydrolase activity"/>
    <property type="evidence" value="ECO:0007669"/>
    <property type="project" value="InterPro"/>
</dbReference>
<dbReference type="PROSITE" id="PS00059">
    <property type="entry name" value="ADH_ZINC"/>
    <property type="match status" value="1"/>
</dbReference>
<name>A0A1Z1WNE8_9ACTN</name>
<keyword evidence="3" id="KW-1185">Reference proteome</keyword>
<evidence type="ECO:0000313" key="2">
    <source>
        <dbReference type="EMBL" id="ARX87909.1"/>
    </source>
</evidence>
<dbReference type="RefSeq" id="WP_087886637.1">
    <property type="nucleotide sequence ID" value="NZ_CP021748.1"/>
</dbReference>
<dbReference type="KEGG" id="salf:SMD44_07394"/>
<dbReference type="Gene3D" id="3.60.21.10">
    <property type="match status" value="1"/>
</dbReference>
<evidence type="ECO:0000259" key="1">
    <source>
        <dbReference type="Pfam" id="PF00149"/>
    </source>
</evidence>
<dbReference type="Pfam" id="PF00149">
    <property type="entry name" value="Metallophos"/>
    <property type="match status" value="1"/>
</dbReference>
<feature type="domain" description="Calcineurin-like phosphoesterase" evidence="1">
    <location>
        <begin position="3"/>
        <end position="195"/>
    </location>
</feature>
<dbReference type="EMBL" id="CP021748">
    <property type="protein sequence ID" value="ARX87909.1"/>
    <property type="molecule type" value="Genomic_DNA"/>
</dbReference>
<reference evidence="2 3" key="1">
    <citation type="submission" date="2017-05" db="EMBL/GenBank/DDBJ databases">
        <title>Streptomyces alboflavus Genome sequencing and assembly.</title>
        <authorList>
            <person name="Wang Y."/>
            <person name="Du B."/>
            <person name="Ding Y."/>
            <person name="Liu H."/>
            <person name="Hou Q."/>
            <person name="Liu K."/>
            <person name="Wang C."/>
            <person name="Yao L."/>
        </authorList>
    </citation>
    <scope>NUCLEOTIDE SEQUENCE [LARGE SCALE GENOMIC DNA]</scope>
    <source>
        <strain evidence="2 3">MDJK44</strain>
    </source>
</reference>
<dbReference type="InterPro" id="IPR004843">
    <property type="entry name" value="Calcineurin-like_PHP"/>
</dbReference>
<organism evidence="2 3">
    <name type="scientific">Streptomyces alboflavus</name>
    <dbReference type="NCBI Taxonomy" id="67267"/>
    <lineage>
        <taxon>Bacteria</taxon>
        <taxon>Bacillati</taxon>
        <taxon>Actinomycetota</taxon>
        <taxon>Actinomycetes</taxon>
        <taxon>Kitasatosporales</taxon>
        <taxon>Streptomycetaceae</taxon>
        <taxon>Streptomyces</taxon>
    </lineage>
</organism>
<dbReference type="InterPro" id="IPR029052">
    <property type="entry name" value="Metallo-depent_PP-like"/>
</dbReference>
<sequence>MKRIVVISDTQIPYHDPRYLKTVIDFIGSYQPDELYQIGDLNDYDTPSRWSEGTRREYEQRVKADSEATKRIFLGPIRDVYDGPFGILEGNHDLRPRTYLSAKAPALAEYAEDFHFSRLLDFDGFGVNLCSPFYPVGPDTVLLHGHEVKGISQEAGRTALRHAIKAGVNVVMGHTHRLGVVRSGTGYEGGRRVVRWGMEVGHLMAPSKAGYLGPGGVANWQPGIGLLYVDDAQVAPYCVDIAGDGSFVVEGQAYGRVARGLDGRFVSRGAARD</sequence>
<dbReference type="GO" id="GO:0008270">
    <property type="term" value="F:zinc ion binding"/>
    <property type="evidence" value="ECO:0007669"/>
    <property type="project" value="InterPro"/>
</dbReference>
<accession>A0A1Z1WNE8</accession>
<dbReference type="InterPro" id="IPR002328">
    <property type="entry name" value="ADH_Zn_CS"/>
</dbReference>
<dbReference type="GO" id="GO:0016491">
    <property type="term" value="F:oxidoreductase activity"/>
    <property type="evidence" value="ECO:0007669"/>
    <property type="project" value="InterPro"/>
</dbReference>
<protein>
    <recommendedName>
        <fullName evidence="1">Calcineurin-like phosphoesterase domain-containing protein</fullName>
    </recommendedName>
</protein>
<evidence type="ECO:0000313" key="3">
    <source>
        <dbReference type="Proteomes" id="UP000195880"/>
    </source>
</evidence>
<dbReference type="SUPFAM" id="SSF56300">
    <property type="entry name" value="Metallo-dependent phosphatases"/>
    <property type="match status" value="1"/>
</dbReference>